<dbReference type="Gene3D" id="3.40.1280.10">
    <property type="match status" value="1"/>
</dbReference>
<name>A0A6N0NW70_9CREN</name>
<gene>
    <name evidence="6" type="ORF">GWK48_05485</name>
</gene>
<evidence type="ECO:0000256" key="1">
    <source>
        <dbReference type="ARBA" id="ARBA00007228"/>
    </source>
</evidence>
<dbReference type="GeneID" id="55641381"/>
<dbReference type="GO" id="GO:0008173">
    <property type="term" value="F:RNA methyltransferase activity"/>
    <property type="evidence" value="ECO:0007669"/>
    <property type="project" value="InterPro"/>
</dbReference>
<reference evidence="6 7" key="1">
    <citation type="submission" date="2020-02" db="EMBL/GenBank/DDBJ databases">
        <title>Comparative genome analysis reveals the metabolism and evolution of the thermophilic archaeal genus Metallosphaera.</title>
        <authorList>
            <person name="Jiang C."/>
        </authorList>
    </citation>
    <scope>NUCLEOTIDE SEQUENCE [LARGE SCALE GENOMIC DNA]</scope>
    <source>
        <strain evidence="6 7">Ric-A</strain>
    </source>
</reference>
<comment type="similarity">
    <text evidence="1">Belongs to the class IV-like SAM-binding methyltransferase superfamily. RNA methyltransferase TrmH family.</text>
</comment>
<dbReference type="InterPro" id="IPR029026">
    <property type="entry name" value="tRNA_m1G_MTases_N"/>
</dbReference>
<keyword evidence="3 6" id="KW-0808">Transferase</keyword>
<dbReference type="RefSeq" id="WP_174630329.1">
    <property type="nucleotide sequence ID" value="NZ_CP049074.1"/>
</dbReference>
<dbReference type="OrthoDB" id="372184at2157"/>
<evidence type="ECO:0000256" key="2">
    <source>
        <dbReference type="ARBA" id="ARBA00022603"/>
    </source>
</evidence>
<dbReference type="SUPFAM" id="SSF75217">
    <property type="entry name" value="alpha/beta knot"/>
    <property type="match status" value="1"/>
</dbReference>
<evidence type="ECO:0000259" key="5">
    <source>
        <dbReference type="Pfam" id="PF00588"/>
    </source>
</evidence>
<evidence type="ECO:0000256" key="4">
    <source>
        <dbReference type="ARBA" id="ARBA00022691"/>
    </source>
</evidence>
<dbReference type="AlphaFoldDB" id="A0A6N0NW70"/>
<evidence type="ECO:0000313" key="6">
    <source>
        <dbReference type="EMBL" id="QKQ99898.1"/>
    </source>
</evidence>
<dbReference type="EMBL" id="CP049074">
    <property type="protein sequence ID" value="QKQ99898.1"/>
    <property type="molecule type" value="Genomic_DNA"/>
</dbReference>
<dbReference type="CDD" id="cd18093">
    <property type="entry name" value="SpoU-like_TrmJ"/>
    <property type="match status" value="1"/>
</dbReference>
<keyword evidence="2 6" id="KW-0489">Methyltransferase</keyword>
<evidence type="ECO:0000256" key="3">
    <source>
        <dbReference type="ARBA" id="ARBA00022679"/>
    </source>
</evidence>
<proteinExistence type="inferred from homology"/>
<dbReference type="Proteomes" id="UP000509301">
    <property type="component" value="Chromosome"/>
</dbReference>
<dbReference type="GO" id="GO:0002128">
    <property type="term" value="P:tRNA nucleoside ribose methylation"/>
    <property type="evidence" value="ECO:0007669"/>
    <property type="project" value="TreeGrafter"/>
</dbReference>
<feature type="domain" description="tRNA/rRNA methyltransferase SpoU type" evidence="5">
    <location>
        <begin position="2"/>
        <end position="149"/>
    </location>
</feature>
<dbReference type="PIRSF" id="PIRSF004808">
    <property type="entry name" value="LasT"/>
    <property type="match status" value="1"/>
</dbReference>
<dbReference type="GO" id="GO:0005829">
    <property type="term" value="C:cytosol"/>
    <property type="evidence" value="ECO:0007669"/>
    <property type="project" value="TreeGrafter"/>
</dbReference>
<dbReference type="KEGG" id="mten:GWK48_05485"/>
<dbReference type="PANTHER" id="PTHR42786:SF2">
    <property type="entry name" value="TRNA (CYTIDINE_URIDINE-2'-O-)-METHYLTRANSFERASE TRMJ"/>
    <property type="match status" value="1"/>
</dbReference>
<dbReference type="InterPro" id="IPR029028">
    <property type="entry name" value="Alpha/beta_knot_MTases"/>
</dbReference>
<accession>A0A6N0NW70</accession>
<keyword evidence="7" id="KW-1185">Reference proteome</keyword>
<dbReference type="Pfam" id="PF00588">
    <property type="entry name" value="SpoU_methylase"/>
    <property type="match status" value="1"/>
</dbReference>
<protein>
    <submittedName>
        <fullName evidence="6">RNA methyltransferase</fullName>
    </submittedName>
</protein>
<sequence length="234" mass="26532">MLRVVLVEPEGEYNVGFIARLCKNFGVDELYIVNPKCDLKKAVEFSAKGSSILLNSKVVDKFTDAIYDLDLKISTSSIADSKGDMLRKSISPWEMINYLDKNKIGLIFGRESVGLTREEIFMTDLLVHIPGNPDYPVLNLSHAVGIILYEIWRSRLTSKENSGIYHGAISSDTLKLIDKYLLALHDLVRKSDSDGDMYLALKRSIIRGLKDEEEGRAIVRFLRKTYMKIIHSNE</sequence>
<keyword evidence="4" id="KW-0949">S-adenosyl-L-methionine</keyword>
<dbReference type="InterPro" id="IPR053648">
    <property type="entry name" value="tRNA_Cytidine-2'-O-MTase"/>
</dbReference>
<dbReference type="InterPro" id="IPR001537">
    <property type="entry name" value="SpoU_MeTrfase"/>
</dbReference>
<organism evidence="6 7">
    <name type="scientific">Metallosphaera tengchongensis</name>
    <dbReference type="NCBI Taxonomy" id="1532350"/>
    <lineage>
        <taxon>Archaea</taxon>
        <taxon>Thermoproteota</taxon>
        <taxon>Thermoprotei</taxon>
        <taxon>Sulfolobales</taxon>
        <taxon>Sulfolobaceae</taxon>
        <taxon>Metallosphaera</taxon>
    </lineage>
</organism>
<dbReference type="PANTHER" id="PTHR42786">
    <property type="entry name" value="TRNA/RRNA METHYLTRANSFERASE"/>
    <property type="match status" value="1"/>
</dbReference>
<evidence type="ECO:0000313" key="7">
    <source>
        <dbReference type="Proteomes" id="UP000509301"/>
    </source>
</evidence>
<dbReference type="InterPro" id="IPR004384">
    <property type="entry name" value="RNA_MeTrfase_TrmJ/LasT"/>
</dbReference>
<dbReference type="NCBIfam" id="NF041077">
    <property type="entry name" value="tRNAmeth_TrmJ_Sulfolob"/>
    <property type="match status" value="1"/>
</dbReference>
<dbReference type="GO" id="GO:0003723">
    <property type="term" value="F:RNA binding"/>
    <property type="evidence" value="ECO:0007669"/>
    <property type="project" value="InterPro"/>
</dbReference>